<evidence type="ECO:0000313" key="3">
    <source>
        <dbReference type="Proteomes" id="UP000248714"/>
    </source>
</evidence>
<dbReference type="SMART" id="SM00530">
    <property type="entry name" value="HTH_XRE"/>
    <property type="match status" value="1"/>
</dbReference>
<dbReference type="Pfam" id="PF19054">
    <property type="entry name" value="DUF5753"/>
    <property type="match status" value="1"/>
</dbReference>
<organism evidence="2 3">
    <name type="scientific">Lentzea atacamensis</name>
    <dbReference type="NCBI Taxonomy" id="531938"/>
    <lineage>
        <taxon>Bacteria</taxon>
        <taxon>Bacillati</taxon>
        <taxon>Actinomycetota</taxon>
        <taxon>Actinomycetes</taxon>
        <taxon>Pseudonocardiales</taxon>
        <taxon>Pseudonocardiaceae</taxon>
        <taxon>Lentzea</taxon>
    </lineage>
</organism>
<comment type="caution">
    <text evidence="2">The sequence shown here is derived from an EMBL/GenBank/DDBJ whole genome shotgun (WGS) entry which is preliminary data.</text>
</comment>
<dbReference type="Gene3D" id="1.10.260.40">
    <property type="entry name" value="lambda repressor-like DNA-binding domains"/>
    <property type="match status" value="1"/>
</dbReference>
<dbReference type="RefSeq" id="WP_112230190.1">
    <property type="nucleotide sequence ID" value="NZ_QLTT01000010.1"/>
</dbReference>
<sequence>MKGDVLPTVDSPVVLQKRLLGELKQTRDDLGLTQQAVADALDWSVSKLIRVEKGENKISVTDVQALLLHYGVTDKERVDELVGLARAIKRSRSAWMDKYKGFFTEQFAKFVELETSAIRVRQCQLNVIPGLVQISDYARVLVGANAQSEESVARGVEIRLHRQVVLEPDGPEIFIIMDEAVLHRVIGSEDIMRRQLLRIKEVAALPHVTIQILPFSAGFHPAMKSSFSILEFSEGEEDFALLIEQPYKDALLTAGPELKEFLNYFYQLEKFALPANETPNVIDRRLAELGGH</sequence>
<name>A0ABX9DZ49_9PSEU</name>
<reference evidence="2 3" key="1">
    <citation type="submission" date="2018-06" db="EMBL/GenBank/DDBJ databases">
        <title>Genomic Encyclopedia of Type Strains, Phase IV (KMG-IV): sequencing the most valuable type-strain genomes for metagenomic binning, comparative biology and taxonomic classification.</title>
        <authorList>
            <person name="Goeker M."/>
        </authorList>
    </citation>
    <scope>NUCLEOTIDE SEQUENCE [LARGE SCALE GENOMIC DNA]</scope>
    <source>
        <strain evidence="2 3">DSM 45479</strain>
    </source>
</reference>
<accession>A0ABX9DZ49</accession>
<dbReference type="Pfam" id="PF13560">
    <property type="entry name" value="HTH_31"/>
    <property type="match status" value="1"/>
</dbReference>
<dbReference type="InterPro" id="IPR001387">
    <property type="entry name" value="Cro/C1-type_HTH"/>
</dbReference>
<dbReference type="CDD" id="cd00093">
    <property type="entry name" value="HTH_XRE"/>
    <property type="match status" value="1"/>
</dbReference>
<protein>
    <submittedName>
        <fullName evidence="2">Helix-turn-helix protein</fullName>
    </submittedName>
</protein>
<proteinExistence type="predicted"/>
<dbReference type="SUPFAM" id="SSF47413">
    <property type="entry name" value="lambda repressor-like DNA-binding domains"/>
    <property type="match status" value="1"/>
</dbReference>
<dbReference type="Proteomes" id="UP000248714">
    <property type="component" value="Unassembled WGS sequence"/>
</dbReference>
<evidence type="ECO:0000313" key="2">
    <source>
        <dbReference type="EMBL" id="RAS61124.1"/>
    </source>
</evidence>
<gene>
    <name evidence="2" type="ORF">C8D87_11072</name>
</gene>
<dbReference type="InterPro" id="IPR043917">
    <property type="entry name" value="DUF5753"/>
</dbReference>
<dbReference type="PROSITE" id="PS50943">
    <property type="entry name" value="HTH_CROC1"/>
    <property type="match status" value="1"/>
</dbReference>
<feature type="domain" description="HTH cro/C1-type" evidence="1">
    <location>
        <begin position="23"/>
        <end position="77"/>
    </location>
</feature>
<dbReference type="InterPro" id="IPR010982">
    <property type="entry name" value="Lambda_DNA-bd_dom_sf"/>
</dbReference>
<dbReference type="EMBL" id="QLTT01000010">
    <property type="protein sequence ID" value="RAS61124.1"/>
    <property type="molecule type" value="Genomic_DNA"/>
</dbReference>
<keyword evidence="3" id="KW-1185">Reference proteome</keyword>
<evidence type="ECO:0000259" key="1">
    <source>
        <dbReference type="PROSITE" id="PS50943"/>
    </source>
</evidence>